<accession>A0A4V3EN76</accession>
<organism evidence="1 2">
    <name type="scientific">Naumannella halotolerans</name>
    <dbReference type="NCBI Taxonomy" id="993414"/>
    <lineage>
        <taxon>Bacteria</taxon>
        <taxon>Bacillati</taxon>
        <taxon>Actinomycetota</taxon>
        <taxon>Actinomycetes</taxon>
        <taxon>Propionibacteriales</taxon>
        <taxon>Propionibacteriaceae</taxon>
        <taxon>Naumannella</taxon>
    </lineage>
</organism>
<sequence length="303" mass="32935">MKPAQLPAPGEWLVHGVRLDATRRPVLLAESRGHFVEWPLTGRQLGFRVSSPERWCLGHRDTDGNRIACPDTATVITGQRCARCEAADPYRWMHIVHRSAFLGPHLRAQVMQPHWLYVASFGPRLHKVGTAVQGRQWTRVAEQGALLAGYLAVADDGIEVRRLEDLVSARTALGQVVRPAAKSAALVAGATPESTRAGHDRLITEARALLRAETTAAVIDEQWIADPDPAPMLAGHILHAYPYSLAEGAHGFEIICVLGSSALVRLQGDEDDTFVVDLTHLTGRRIVTASIATTAPAVQNGLF</sequence>
<protein>
    <submittedName>
        <fullName evidence="1">Uncharacterized protein DUF2797</fullName>
    </submittedName>
</protein>
<dbReference type="AlphaFoldDB" id="A0A4V3EN76"/>
<evidence type="ECO:0000313" key="2">
    <source>
        <dbReference type="Proteomes" id="UP000295371"/>
    </source>
</evidence>
<reference evidence="1 2" key="1">
    <citation type="submission" date="2019-03" db="EMBL/GenBank/DDBJ databases">
        <title>Genomic Encyclopedia of Archaeal and Bacterial Type Strains, Phase II (KMG-II): from individual species to whole genera.</title>
        <authorList>
            <person name="Goeker M."/>
        </authorList>
    </citation>
    <scope>NUCLEOTIDE SEQUENCE [LARGE SCALE GENOMIC DNA]</scope>
    <source>
        <strain evidence="1 2">DSM 24323</strain>
    </source>
</reference>
<proteinExistence type="predicted"/>
<name>A0A4V3EN76_9ACTN</name>
<comment type="caution">
    <text evidence="1">The sequence shown here is derived from an EMBL/GenBank/DDBJ whole genome shotgun (WGS) entry which is preliminary data.</text>
</comment>
<dbReference type="EMBL" id="SOAW01000001">
    <property type="protein sequence ID" value="TDT32718.1"/>
    <property type="molecule type" value="Genomic_DNA"/>
</dbReference>
<gene>
    <name evidence="1" type="ORF">CLV29_0304</name>
</gene>
<dbReference type="RefSeq" id="WP_166649094.1">
    <property type="nucleotide sequence ID" value="NZ_CP171129.1"/>
</dbReference>
<keyword evidence="2" id="KW-1185">Reference proteome</keyword>
<dbReference type="Proteomes" id="UP000295371">
    <property type="component" value="Unassembled WGS sequence"/>
</dbReference>
<evidence type="ECO:0000313" key="1">
    <source>
        <dbReference type="EMBL" id="TDT32718.1"/>
    </source>
</evidence>